<dbReference type="InterPro" id="IPR008939">
    <property type="entry name" value="Lytic_TGlycosylase_superhlx_U"/>
</dbReference>
<dbReference type="SUPFAM" id="SSF48435">
    <property type="entry name" value="Bacterial muramidases"/>
    <property type="match status" value="1"/>
</dbReference>
<dbReference type="InterPro" id="IPR023346">
    <property type="entry name" value="Lysozyme-like_dom_sf"/>
</dbReference>
<comment type="similarity">
    <text evidence="2">Belongs to the virb1 family.</text>
</comment>
<dbReference type="GO" id="GO:0042597">
    <property type="term" value="C:periplasmic space"/>
    <property type="evidence" value="ECO:0007669"/>
    <property type="project" value="InterPro"/>
</dbReference>
<keyword evidence="7" id="KW-1185">Reference proteome</keyword>
<reference evidence="6 7" key="1">
    <citation type="submission" date="2015-09" db="EMBL/GenBank/DDBJ databases">
        <authorList>
            <person name="Jackson K.R."/>
            <person name="Lunt B.L."/>
            <person name="Fisher J.N.B."/>
            <person name="Gardner A.V."/>
            <person name="Bailey M.E."/>
            <person name="Deus L.M."/>
            <person name="Earl A.S."/>
            <person name="Gibby P.D."/>
            <person name="Hartmann K.A."/>
            <person name="Liu J.E."/>
            <person name="Manci A.M."/>
            <person name="Nielsen D.A."/>
            <person name="Solomon M.B."/>
            <person name="Breakwell D.P."/>
            <person name="Burnett S.H."/>
            <person name="Grose J.H."/>
        </authorList>
    </citation>
    <scope>NUCLEOTIDE SEQUENCE [LARGE SCALE GENOMIC DNA]</scope>
    <source>
        <strain evidence="6 7">16</strain>
    </source>
</reference>
<name>A0A0P6W707_9HYPH</name>
<reference evidence="6 7" key="2">
    <citation type="submission" date="2015-10" db="EMBL/GenBank/DDBJ databases">
        <title>Draft Genome Sequence of Prosthecomicrobium hirschii ATCC 27832.</title>
        <authorList>
            <person name="Daniel J."/>
            <person name="Givan S.A."/>
            <person name="Brun Y.V."/>
            <person name="Brown P.J."/>
        </authorList>
    </citation>
    <scope>NUCLEOTIDE SEQUENCE [LARGE SCALE GENOMIC DNA]</scope>
    <source>
        <strain evidence="6 7">16</strain>
    </source>
</reference>
<feature type="domain" description="Transglycosylase SLT" evidence="5">
    <location>
        <begin position="498"/>
        <end position="602"/>
    </location>
</feature>
<accession>A0A0P6W707</accession>
<evidence type="ECO:0000259" key="5">
    <source>
        <dbReference type="Pfam" id="PF01464"/>
    </source>
</evidence>
<dbReference type="PANTHER" id="PTHR37423:SF2">
    <property type="entry name" value="MEMBRANE-BOUND LYTIC MUREIN TRANSGLYCOSYLASE C"/>
    <property type="match status" value="1"/>
</dbReference>
<dbReference type="EMBL" id="LJYW01000001">
    <property type="protein sequence ID" value="KPL54912.1"/>
    <property type="molecule type" value="Genomic_DNA"/>
</dbReference>
<evidence type="ECO:0000256" key="2">
    <source>
        <dbReference type="ARBA" id="ARBA00009387"/>
    </source>
</evidence>
<evidence type="ECO:0000256" key="1">
    <source>
        <dbReference type="ARBA" id="ARBA00007734"/>
    </source>
</evidence>
<dbReference type="Gene3D" id="1.10.530.10">
    <property type="match status" value="1"/>
</dbReference>
<dbReference type="GO" id="GO:0004553">
    <property type="term" value="F:hydrolase activity, hydrolyzing O-glycosyl compounds"/>
    <property type="evidence" value="ECO:0007669"/>
    <property type="project" value="InterPro"/>
</dbReference>
<evidence type="ECO:0000313" key="6">
    <source>
        <dbReference type="EMBL" id="KPL54912.1"/>
    </source>
</evidence>
<organism evidence="6 7">
    <name type="scientific">Prosthecodimorpha hirschii</name>
    <dbReference type="NCBI Taxonomy" id="665126"/>
    <lineage>
        <taxon>Bacteria</taxon>
        <taxon>Pseudomonadati</taxon>
        <taxon>Pseudomonadota</taxon>
        <taxon>Alphaproteobacteria</taxon>
        <taxon>Hyphomicrobiales</taxon>
        <taxon>Ancalomicrobiaceae</taxon>
        <taxon>Prosthecodimorpha</taxon>
    </lineage>
</organism>
<evidence type="ECO:0000256" key="3">
    <source>
        <dbReference type="ARBA" id="ARBA00022729"/>
    </source>
</evidence>
<evidence type="ECO:0000313" key="7">
    <source>
        <dbReference type="Proteomes" id="UP000048984"/>
    </source>
</evidence>
<dbReference type="AlphaFoldDB" id="A0A0P6W707"/>
<dbReference type="RefSeq" id="WP_054361078.1">
    <property type="nucleotide sequence ID" value="NZ_LJYW01000001.1"/>
</dbReference>
<dbReference type="PANTHER" id="PTHR37423">
    <property type="entry name" value="SOLUBLE LYTIC MUREIN TRANSGLYCOSYLASE-RELATED"/>
    <property type="match status" value="1"/>
</dbReference>
<dbReference type="CDD" id="cd13401">
    <property type="entry name" value="Slt70-like"/>
    <property type="match status" value="1"/>
</dbReference>
<dbReference type="Gene3D" id="1.25.20.10">
    <property type="entry name" value="Bacterial muramidases"/>
    <property type="match status" value="1"/>
</dbReference>
<proteinExistence type="inferred from homology"/>
<dbReference type="SUPFAM" id="SSF53955">
    <property type="entry name" value="Lysozyme-like"/>
    <property type="match status" value="1"/>
</dbReference>
<protein>
    <recommendedName>
        <fullName evidence="5">Transglycosylase SLT domain-containing protein</fullName>
    </recommendedName>
</protein>
<evidence type="ECO:0000256" key="4">
    <source>
        <dbReference type="SAM" id="SignalP"/>
    </source>
</evidence>
<dbReference type="Proteomes" id="UP000048984">
    <property type="component" value="Unassembled WGS sequence"/>
</dbReference>
<comment type="caution">
    <text evidence="6">The sequence shown here is derived from an EMBL/GenBank/DDBJ whole genome shotgun (WGS) entry which is preliminary data.</text>
</comment>
<keyword evidence="3 4" id="KW-0732">Signal</keyword>
<gene>
    <name evidence="6" type="ORF">ABB55_24035</name>
</gene>
<dbReference type="Pfam" id="PF01464">
    <property type="entry name" value="SLT"/>
    <property type="match status" value="1"/>
</dbReference>
<feature type="chain" id="PRO_5006132185" description="Transglycosylase SLT domain-containing protein" evidence="4">
    <location>
        <begin position="30"/>
        <end position="673"/>
    </location>
</feature>
<dbReference type="InterPro" id="IPR008258">
    <property type="entry name" value="Transglycosylase_SLT_dom_1"/>
</dbReference>
<dbReference type="STRING" id="665126.ABB55_24035"/>
<sequence length="673" mass="73977">MLGPIRRRLAAMAFASAIAILAATGQSHAGDAELARAIELASRGDVSGVNGMRSQLDVVEAKIADWLIIRLGTPEISSQSITQFALANPHWPDPEMFRRRAEQALEREKPPADIIIQAFQGSRPYSNRGRMMLARALLEKGRTQDAAAWIRLAWRDESLSEQDEAAIMAEFGSLLPASEHRARLELALLKGRSSDAVRIARRMNPAYQKLAAARLAVERKAGNAGKLLDQVPSEIKNETAYLFGRAQWARRSERWQEAAELLLRAPRDPKQMVVPDEWWEEKRIVSRKILDAGDPKTAYRIVAGHTGSSPAVQADADFHTGWLALRYLKEPRTAMSYFARVAEASSKPVTQARAYYWLGRASEAGAGGTARDYYAKAAQYGFTFYGQLARAKLGMADLGLQRTIVPSGADKAAAERDDRFAALIKLQRVGRKDLAAAFYRHLADTLPTPGQVAILINIAEGQGWVNYAVMAGKAAAQRGLDMEVLAFPLKGLPADIDTSGLEKALAFSITRQESEFNQSVVSSAGATGIFQVMPVTGREAAKKLGIGFDANMWRNDVRYNVRLGAAYVNNLVSNYDGNYVMAIAGYNAGPGRIREWVQAYGDPRDPAVDPIDWMERIPFSETRNYVHRVLENLQVYRFRMEGQRLQIADDLRRGVGARGATVTGSIGAAATGN</sequence>
<comment type="similarity">
    <text evidence="1">Belongs to the transglycosylase Slt family.</text>
</comment>
<feature type="signal peptide" evidence="4">
    <location>
        <begin position="1"/>
        <end position="29"/>
    </location>
</feature>